<dbReference type="EMBL" id="JALLKP010000002">
    <property type="protein sequence ID" value="KAK2196815.1"/>
    <property type="molecule type" value="Genomic_DNA"/>
</dbReference>
<accession>A0AAD9PLC7</accession>
<comment type="similarity">
    <text evidence="1">Belongs to the SEC61-beta family.</text>
</comment>
<dbReference type="Proteomes" id="UP001214638">
    <property type="component" value="Unassembled WGS sequence"/>
</dbReference>
<keyword evidence="4" id="KW-0653">Protein transport</keyword>
<feature type="region of interest" description="Disordered" evidence="9">
    <location>
        <begin position="1"/>
        <end position="38"/>
    </location>
</feature>
<dbReference type="AlphaFoldDB" id="A0AAD9PLC7"/>
<proteinExistence type="inferred from homology"/>
<dbReference type="Pfam" id="PF03911">
    <property type="entry name" value="Sec61_beta"/>
    <property type="match status" value="1"/>
</dbReference>
<evidence type="ECO:0000256" key="10">
    <source>
        <dbReference type="SAM" id="Phobius"/>
    </source>
</evidence>
<keyword evidence="7 10" id="KW-0472">Membrane</keyword>
<dbReference type="KEGG" id="bdw:94336362"/>
<keyword evidence="13" id="KW-1185">Reference proteome</keyword>
<evidence type="ECO:0000256" key="6">
    <source>
        <dbReference type="ARBA" id="ARBA00023010"/>
    </source>
</evidence>
<dbReference type="RefSeq" id="XP_067803657.1">
    <property type="nucleotide sequence ID" value="XM_067947093.1"/>
</dbReference>
<evidence type="ECO:0000313" key="11">
    <source>
        <dbReference type="EMBL" id="KAK2196815.1"/>
    </source>
</evidence>
<feature type="transmembrane region" description="Helical" evidence="10">
    <location>
        <begin position="58"/>
        <end position="76"/>
    </location>
</feature>
<keyword evidence="3 10" id="KW-0812">Transmembrane</keyword>
<evidence type="ECO:0000256" key="9">
    <source>
        <dbReference type="SAM" id="MobiDB-lite"/>
    </source>
</evidence>
<evidence type="ECO:0000256" key="4">
    <source>
        <dbReference type="ARBA" id="ARBA00022927"/>
    </source>
</evidence>
<feature type="compositionally biased region" description="Polar residues" evidence="9">
    <location>
        <begin position="25"/>
        <end position="38"/>
    </location>
</feature>
<keyword evidence="2" id="KW-0813">Transport</keyword>
<gene>
    <name evidence="11" type="ORF">BdWA1_002064</name>
    <name evidence="12" type="ORF">BdWA1_002067</name>
</gene>
<dbReference type="GO" id="GO:0012505">
    <property type="term" value="C:endomembrane system"/>
    <property type="evidence" value="ECO:0007669"/>
    <property type="project" value="UniProtKB-SubCell"/>
</dbReference>
<reference evidence="11" key="1">
    <citation type="journal article" date="2023" name="Nat. Microbiol.">
        <title>Babesia duncani multi-omics identifies virulence factors and drug targets.</title>
        <authorList>
            <person name="Singh P."/>
            <person name="Lonardi S."/>
            <person name="Liang Q."/>
            <person name="Vydyam P."/>
            <person name="Khabirova E."/>
            <person name="Fang T."/>
            <person name="Gihaz S."/>
            <person name="Thekkiniath J."/>
            <person name="Munshi M."/>
            <person name="Abel S."/>
            <person name="Ciampossin L."/>
            <person name="Batugedara G."/>
            <person name="Gupta M."/>
            <person name="Lu X.M."/>
            <person name="Lenz T."/>
            <person name="Chakravarty S."/>
            <person name="Cornillot E."/>
            <person name="Hu Y."/>
            <person name="Ma W."/>
            <person name="Gonzalez L.M."/>
            <person name="Sanchez S."/>
            <person name="Estrada K."/>
            <person name="Sanchez-Flores A."/>
            <person name="Montero E."/>
            <person name="Harb O.S."/>
            <person name="Le Roch K.G."/>
            <person name="Mamoun C.B."/>
        </authorList>
    </citation>
    <scope>NUCLEOTIDE SEQUENCE</scope>
    <source>
        <strain evidence="11">WA1</strain>
    </source>
</reference>
<name>A0AAD9PLC7_9APIC</name>
<sequence>MASKSPPSSTIIGGQRMAARKRSQPEASSGTRTNMPTDSGFQKYFGISSSGIQLGPQAVLLIAIIYMGAVVVLHILSRIKTKF</sequence>
<comment type="subcellular location">
    <subcellularLocation>
        <location evidence="8">Endomembrane system</location>
        <topology evidence="8">Single-pass membrane protein</topology>
    </subcellularLocation>
</comment>
<keyword evidence="6" id="KW-0811">Translocation</keyword>
<dbReference type="EMBL" id="JALLKP010000002">
    <property type="protein sequence ID" value="KAK2196818.1"/>
    <property type="molecule type" value="Genomic_DNA"/>
</dbReference>
<evidence type="ECO:0000256" key="5">
    <source>
        <dbReference type="ARBA" id="ARBA00022989"/>
    </source>
</evidence>
<evidence type="ECO:0000256" key="2">
    <source>
        <dbReference type="ARBA" id="ARBA00022448"/>
    </source>
</evidence>
<protein>
    <submittedName>
        <fullName evidence="11">Protein transport protein SecG-Sec61-beta-Sbh</fullName>
    </submittedName>
</protein>
<dbReference type="GeneID" id="94336362"/>
<evidence type="ECO:0000256" key="1">
    <source>
        <dbReference type="ARBA" id="ARBA00006103"/>
    </source>
</evidence>
<evidence type="ECO:0000256" key="3">
    <source>
        <dbReference type="ARBA" id="ARBA00022692"/>
    </source>
</evidence>
<evidence type="ECO:0000313" key="13">
    <source>
        <dbReference type="Proteomes" id="UP001214638"/>
    </source>
</evidence>
<feature type="compositionally biased region" description="Polar residues" evidence="9">
    <location>
        <begin position="1"/>
        <end position="12"/>
    </location>
</feature>
<evidence type="ECO:0000256" key="8">
    <source>
        <dbReference type="ARBA" id="ARBA00037847"/>
    </source>
</evidence>
<dbReference type="GO" id="GO:0015031">
    <property type="term" value="P:protein transport"/>
    <property type="evidence" value="ECO:0007669"/>
    <property type="project" value="UniProtKB-KW"/>
</dbReference>
<comment type="caution">
    <text evidence="11">The sequence shown here is derived from an EMBL/GenBank/DDBJ whole genome shotgun (WGS) entry which is preliminary data.</text>
</comment>
<keyword evidence="5 10" id="KW-1133">Transmembrane helix</keyword>
<dbReference type="InterPro" id="IPR016482">
    <property type="entry name" value="SecG/Sec61-beta/Sbh"/>
</dbReference>
<evidence type="ECO:0000256" key="7">
    <source>
        <dbReference type="ARBA" id="ARBA00023136"/>
    </source>
</evidence>
<evidence type="ECO:0000313" key="12">
    <source>
        <dbReference type="EMBL" id="KAK2196818.1"/>
    </source>
</evidence>
<organism evidence="11 13">
    <name type="scientific">Babesia duncani</name>
    <dbReference type="NCBI Taxonomy" id="323732"/>
    <lineage>
        <taxon>Eukaryota</taxon>
        <taxon>Sar</taxon>
        <taxon>Alveolata</taxon>
        <taxon>Apicomplexa</taxon>
        <taxon>Aconoidasida</taxon>
        <taxon>Piroplasmida</taxon>
        <taxon>Babesiidae</taxon>
        <taxon>Babesia</taxon>
    </lineage>
</organism>